<evidence type="ECO:0000256" key="2">
    <source>
        <dbReference type="ARBA" id="ARBA00022723"/>
    </source>
</evidence>
<dbReference type="GO" id="GO:0046872">
    <property type="term" value="F:metal ion binding"/>
    <property type="evidence" value="ECO:0007669"/>
    <property type="project" value="UniProtKB-KW"/>
</dbReference>
<dbReference type="InterPro" id="IPR029052">
    <property type="entry name" value="Metallo-depent_PP-like"/>
</dbReference>
<protein>
    <submittedName>
        <fullName evidence="5">BnaCnng34050D protein</fullName>
    </submittedName>
</protein>
<evidence type="ECO:0000256" key="3">
    <source>
        <dbReference type="ARBA" id="ARBA00023211"/>
    </source>
</evidence>
<dbReference type="SMART" id="SM00156">
    <property type="entry name" value="PP2Ac"/>
    <property type="match status" value="1"/>
</dbReference>
<gene>
    <name evidence="5" type="primary">BnaCnng34050D</name>
    <name evidence="5" type="ORF">GSBRNA2T00025450001</name>
</gene>
<evidence type="ECO:0000256" key="1">
    <source>
        <dbReference type="ARBA" id="ARBA00001936"/>
    </source>
</evidence>
<dbReference type="Gramene" id="CDY59015">
    <property type="protein sequence ID" value="CDY59015"/>
    <property type="gene ID" value="GSBRNA2T00025450001"/>
</dbReference>
<dbReference type="Gene3D" id="3.60.21.10">
    <property type="match status" value="1"/>
</dbReference>
<dbReference type="EMBL" id="LK033718">
    <property type="protein sequence ID" value="CDY59015.1"/>
    <property type="molecule type" value="Genomic_DNA"/>
</dbReference>
<organism evidence="5 6">
    <name type="scientific">Brassica napus</name>
    <name type="common">Rape</name>
    <dbReference type="NCBI Taxonomy" id="3708"/>
    <lineage>
        <taxon>Eukaryota</taxon>
        <taxon>Viridiplantae</taxon>
        <taxon>Streptophyta</taxon>
        <taxon>Embryophyta</taxon>
        <taxon>Tracheophyta</taxon>
        <taxon>Spermatophyta</taxon>
        <taxon>Magnoliopsida</taxon>
        <taxon>eudicotyledons</taxon>
        <taxon>Gunneridae</taxon>
        <taxon>Pentapetalae</taxon>
        <taxon>rosids</taxon>
        <taxon>malvids</taxon>
        <taxon>Brassicales</taxon>
        <taxon>Brassicaceae</taxon>
        <taxon>Brassiceae</taxon>
        <taxon>Brassica</taxon>
    </lineage>
</organism>
<dbReference type="PaxDb" id="3708-A0A078J4T6"/>
<keyword evidence="2" id="KW-0479">Metal-binding</keyword>
<reference evidence="5 6" key="1">
    <citation type="journal article" date="2014" name="Science">
        <title>Plant genetics. Early allopolyploid evolution in the post-Neolithic Brassica napus oilseed genome.</title>
        <authorList>
            <person name="Chalhoub B."/>
            <person name="Denoeud F."/>
            <person name="Liu S."/>
            <person name="Parkin I.A."/>
            <person name="Tang H."/>
            <person name="Wang X."/>
            <person name="Chiquet J."/>
            <person name="Belcram H."/>
            <person name="Tong C."/>
            <person name="Samans B."/>
            <person name="Correa M."/>
            <person name="Da Silva C."/>
            <person name="Just J."/>
            <person name="Falentin C."/>
            <person name="Koh C.S."/>
            <person name="Le Clainche I."/>
            <person name="Bernard M."/>
            <person name="Bento P."/>
            <person name="Noel B."/>
            <person name="Labadie K."/>
            <person name="Alberti A."/>
            <person name="Charles M."/>
            <person name="Arnaud D."/>
            <person name="Guo H."/>
            <person name="Daviaud C."/>
            <person name="Alamery S."/>
            <person name="Jabbari K."/>
            <person name="Zhao M."/>
            <person name="Edger P.P."/>
            <person name="Chelaifa H."/>
            <person name="Tack D."/>
            <person name="Lassalle G."/>
            <person name="Mestiri I."/>
            <person name="Schnel N."/>
            <person name="Le Paslier M.C."/>
            <person name="Fan G."/>
            <person name="Renault V."/>
            <person name="Bayer P.E."/>
            <person name="Golicz A.A."/>
            <person name="Manoli S."/>
            <person name="Lee T.H."/>
            <person name="Thi V.H."/>
            <person name="Chalabi S."/>
            <person name="Hu Q."/>
            <person name="Fan C."/>
            <person name="Tollenaere R."/>
            <person name="Lu Y."/>
            <person name="Battail C."/>
            <person name="Shen J."/>
            <person name="Sidebottom C.H."/>
            <person name="Wang X."/>
            <person name="Canaguier A."/>
            <person name="Chauveau A."/>
            <person name="Berard A."/>
            <person name="Deniot G."/>
            <person name="Guan M."/>
            <person name="Liu Z."/>
            <person name="Sun F."/>
            <person name="Lim Y.P."/>
            <person name="Lyons E."/>
            <person name="Town C.D."/>
            <person name="Bancroft I."/>
            <person name="Wang X."/>
            <person name="Meng J."/>
            <person name="Ma J."/>
            <person name="Pires J.C."/>
            <person name="King G.J."/>
            <person name="Brunel D."/>
            <person name="Delourme R."/>
            <person name="Renard M."/>
            <person name="Aury J.M."/>
            <person name="Adams K.L."/>
            <person name="Batley J."/>
            <person name="Snowdon R.J."/>
            <person name="Tost J."/>
            <person name="Edwards D."/>
            <person name="Zhou Y."/>
            <person name="Hua W."/>
            <person name="Sharpe A.G."/>
            <person name="Paterson A.H."/>
            <person name="Guan C."/>
            <person name="Wincker P."/>
        </authorList>
    </citation>
    <scope>NUCLEOTIDE SEQUENCE [LARGE SCALE GENOMIC DNA]</scope>
    <source>
        <strain evidence="6">cv. Darmor-bzh</strain>
    </source>
</reference>
<sequence length="269" mass="30445">MLIYELAFSCKPLTFWSLCQTLVDIHVDNGQCVIVCGDIHGQFYDLCNIFDKKGFPSQDKQYLFNSDFVDRGSFSVETIFTLFALKCACPLWIHLARGNHESRSLNKKEVLAKLNETVMDMFSDTFCCLPLAHALNRKIIVLHGGLFSRDGVTLSDIKSIQRFCQPPKRGLMRDLLWSDPQDSPGRSESTRGEGIIFFGEDVTVIFERQQSRSFVNSSLCSQHLTTATGRITNESSSFSKLHKWSQIFRRSQLCDTRTGCGSNGLLQTE</sequence>
<dbReference type="InterPro" id="IPR004843">
    <property type="entry name" value="Calcineurin-like_PHP"/>
</dbReference>
<dbReference type="GO" id="GO:0004722">
    <property type="term" value="F:protein serine/threonine phosphatase activity"/>
    <property type="evidence" value="ECO:0000318"/>
    <property type="project" value="GO_Central"/>
</dbReference>
<dbReference type="Proteomes" id="UP000028999">
    <property type="component" value="Unassembled WGS sequence"/>
</dbReference>
<dbReference type="GO" id="GO:0005634">
    <property type="term" value="C:nucleus"/>
    <property type="evidence" value="ECO:0000318"/>
    <property type="project" value="GO_Central"/>
</dbReference>
<evidence type="ECO:0000259" key="4">
    <source>
        <dbReference type="SMART" id="SM00156"/>
    </source>
</evidence>
<dbReference type="GO" id="GO:0005829">
    <property type="term" value="C:cytosol"/>
    <property type="evidence" value="ECO:0000318"/>
    <property type="project" value="GO_Central"/>
</dbReference>
<evidence type="ECO:0000313" key="6">
    <source>
        <dbReference type="Proteomes" id="UP000028999"/>
    </source>
</evidence>
<accession>A0A078J4T6</accession>
<keyword evidence="3" id="KW-0464">Manganese</keyword>
<comment type="cofactor">
    <cofactor evidence="1">
        <name>Mn(2+)</name>
        <dbReference type="ChEBI" id="CHEBI:29035"/>
    </cofactor>
</comment>
<dbReference type="PANTHER" id="PTHR45668">
    <property type="entry name" value="SERINE/THREONINE-PROTEIN PHOSPHATASE 5-RELATED"/>
    <property type="match status" value="1"/>
</dbReference>
<dbReference type="Pfam" id="PF00149">
    <property type="entry name" value="Metallophos"/>
    <property type="match status" value="1"/>
</dbReference>
<dbReference type="PANTHER" id="PTHR45668:SF11">
    <property type="entry name" value="PROTEIN-SERINE_THREONINE PHOSPHATASE"/>
    <property type="match status" value="1"/>
</dbReference>
<keyword evidence="6" id="KW-1185">Reference proteome</keyword>
<dbReference type="AlphaFoldDB" id="A0A078J4T6"/>
<dbReference type="InterPro" id="IPR006186">
    <property type="entry name" value="Ser/Thr-sp_prot-phosphatase"/>
</dbReference>
<feature type="domain" description="Serine/threonine specific protein phosphatases" evidence="4">
    <location>
        <begin position="2"/>
        <end position="245"/>
    </location>
</feature>
<dbReference type="InterPro" id="IPR051134">
    <property type="entry name" value="PPP_phosphatase"/>
</dbReference>
<dbReference type="STRING" id="3708.A0A078J4T6"/>
<dbReference type="PRINTS" id="PR00114">
    <property type="entry name" value="STPHPHTASE"/>
</dbReference>
<proteinExistence type="predicted"/>
<evidence type="ECO:0000313" key="5">
    <source>
        <dbReference type="EMBL" id="CDY59015.1"/>
    </source>
</evidence>
<dbReference type="SUPFAM" id="SSF56300">
    <property type="entry name" value="Metallo-dependent phosphatases"/>
    <property type="match status" value="1"/>
</dbReference>
<name>A0A078J4T6_BRANA</name>